<proteinExistence type="predicted"/>
<feature type="transmembrane region" description="Helical" evidence="1">
    <location>
        <begin position="49"/>
        <end position="68"/>
    </location>
</feature>
<keyword evidence="1" id="KW-1133">Transmembrane helix</keyword>
<reference evidence="2 3" key="2">
    <citation type="journal article" date="2011" name="J. Bacteriol.">
        <title>Complete genome sequence of strain HTCC2503T of Parvularcula bermudensis, the type species of the order "Parvularculales" in the class Alphaproteobacteria.</title>
        <authorList>
            <person name="Oh H.M."/>
            <person name="Kang I."/>
            <person name="Vergin K.L."/>
            <person name="Kang D."/>
            <person name="Rhee K.H."/>
            <person name="Giovannoni S.J."/>
            <person name="Cho J.C."/>
        </authorList>
    </citation>
    <scope>NUCLEOTIDE SEQUENCE [LARGE SCALE GENOMIC DNA]</scope>
    <source>
        <strain evidence="3">ATCC BAA-594 / HTCC2503 / KCTC 12087</strain>
    </source>
</reference>
<name>E0TG12_PARBH</name>
<gene>
    <name evidence="2" type="ordered locus">PB2503_10399</name>
</gene>
<keyword evidence="1" id="KW-0472">Membrane</keyword>
<evidence type="ECO:0000313" key="2">
    <source>
        <dbReference type="EMBL" id="ADM10131.1"/>
    </source>
</evidence>
<dbReference type="STRING" id="314260.PB2503_10399"/>
<keyword evidence="1" id="KW-0812">Transmembrane</keyword>
<dbReference type="EMBL" id="CP002156">
    <property type="protein sequence ID" value="ADM10131.1"/>
    <property type="molecule type" value="Genomic_DNA"/>
</dbReference>
<evidence type="ECO:0000313" key="3">
    <source>
        <dbReference type="Proteomes" id="UP000001302"/>
    </source>
</evidence>
<dbReference type="eggNOG" id="ENOG5032ZC8">
    <property type="taxonomic scope" value="Bacteria"/>
</dbReference>
<accession>E0TG12</accession>
<dbReference type="AlphaFoldDB" id="E0TG12"/>
<evidence type="ECO:0000256" key="1">
    <source>
        <dbReference type="SAM" id="Phobius"/>
    </source>
</evidence>
<organism evidence="2 3">
    <name type="scientific">Parvularcula bermudensis (strain ATCC BAA-594 / HTCC2503 / KCTC 12087)</name>
    <dbReference type="NCBI Taxonomy" id="314260"/>
    <lineage>
        <taxon>Bacteria</taxon>
        <taxon>Pseudomonadati</taxon>
        <taxon>Pseudomonadota</taxon>
        <taxon>Alphaproteobacteria</taxon>
        <taxon>Parvularculales</taxon>
        <taxon>Parvularculaceae</taxon>
        <taxon>Parvularcula</taxon>
    </lineage>
</organism>
<keyword evidence="3" id="KW-1185">Reference proteome</keyword>
<reference evidence="3" key="1">
    <citation type="submission" date="2010-08" db="EMBL/GenBank/DDBJ databases">
        <title>Genome sequence of Parvularcula bermudensis HTCC2503.</title>
        <authorList>
            <person name="Kang D.-M."/>
            <person name="Oh H.-M."/>
            <person name="Cho J.-C."/>
        </authorList>
    </citation>
    <scope>NUCLEOTIDE SEQUENCE [LARGE SCALE GENOMIC DNA]</scope>
    <source>
        <strain evidence="3">ATCC BAA-594 / HTCC2503 / KCTC 12087</strain>
    </source>
</reference>
<dbReference type="Proteomes" id="UP000001302">
    <property type="component" value="Chromosome"/>
</dbReference>
<feature type="transmembrane region" description="Helical" evidence="1">
    <location>
        <begin position="20"/>
        <end position="43"/>
    </location>
</feature>
<dbReference type="HOGENOM" id="CLU_1872441_0_0_5"/>
<protein>
    <submittedName>
        <fullName evidence="2">Uncharacterized protein</fullName>
    </submittedName>
</protein>
<dbReference type="KEGG" id="pbr:PB2503_10399"/>
<sequence>MDDTAQKNLFVEVWTSFRNIPLWVQLWMVFWLVPINAASLLFWQEENGLWVALLANIAMLLNLPVMAYERRISRTMALPHLPFWTPLVVLILWMTPDLSTTYGVYLWVLAATNSLSLAFDYADAVRWFNGDRD</sequence>